<comment type="caution">
    <text evidence="2">The sequence shown here is derived from an EMBL/GenBank/DDBJ whole genome shotgun (WGS) entry which is preliminary data.</text>
</comment>
<reference evidence="4 5" key="1">
    <citation type="submission" date="2015-01" db="EMBL/GenBank/DDBJ databases">
        <title>Evolution of Trichinella species and genotypes.</title>
        <authorList>
            <person name="Korhonen P.K."/>
            <person name="Edoardo P."/>
            <person name="Giuseppe L.R."/>
            <person name="Gasser R.B."/>
        </authorList>
    </citation>
    <scope>NUCLEOTIDE SEQUENCE [LARGE SCALE GENOMIC DNA]</scope>
    <source>
        <strain evidence="2">ISS13</strain>
        <strain evidence="3">ISS470</strain>
    </source>
</reference>
<sequence>MLRNHKLRQIDGDRWQCERNEMCHASRFKTKAEKQP</sequence>
<gene>
    <name evidence="1" type="ORF">T4A_1479</name>
    <name evidence="2" type="ORF">T4A_4352</name>
    <name evidence="3" type="ORF">T4D_12615</name>
</gene>
<evidence type="ECO:0000313" key="4">
    <source>
        <dbReference type="Proteomes" id="UP000054632"/>
    </source>
</evidence>
<name>A0A0V1DVI1_TRIPS</name>
<proteinExistence type="predicted"/>
<dbReference type="EMBL" id="JYDR01000232">
    <property type="protein sequence ID" value="KRY65090.1"/>
    <property type="molecule type" value="Genomic_DNA"/>
</dbReference>
<accession>A0A0V1DVI1</accession>
<dbReference type="AlphaFoldDB" id="A0A0V1DVI1"/>
<evidence type="ECO:0000313" key="2">
    <source>
        <dbReference type="EMBL" id="KRY65090.1"/>
    </source>
</evidence>
<organism evidence="2 4">
    <name type="scientific">Trichinella pseudospiralis</name>
    <name type="common">Parasitic roundworm</name>
    <dbReference type="NCBI Taxonomy" id="6337"/>
    <lineage>
        <taxon>Eukaryota</taxon>
        <taxon>Metazoa</taxon>
        <taxon>Ecdysozoa</taxon>
        <taxon>Nematoda</taxon>
        <taxon>Enoplea</taxon>
        <taxon>Dorylaimia</taxon>
        <taxon>Trichinellida</taxon>
        <taxon>Trichinellidae</taxon>
        <taxon>Trichinella</taxon>
    </lineage>
</organism>
<dbReference type="EMBL" id="JYDT01000113">
    <property type="protein sequence ID" value="KRY84478.1"/>
    <property type="molecule type" value="Genomic_DNA"/>
</dbReference>
<dbReference type="EMBL" id="JYDR01000232">
    <property type="protein sequence ID" value="KRY65085.1"/>
    <property type="molecule type" value="Genomic_DNA"/>
</dbReference>
<evidence type="ECO:0000313" key="1">
    <source>
        <dbReference type="EMBL" id="KRY65085.1"/>
    </source>
</evidence>
<keyword evidence="5" id="KW-1185">Reference proteome</keyword>
<dbReference type="Proteomes" id="UP000054632">
    <property type="component" value="Unassembled WGS sequence"/>
</dbReference>
<evidence type="ECO:0000313" key="5">
    <source>
        <dbReference type="Proteomes" id="UP000054995"/>
    </source>
</evidence>
<dbReference type="Proteomes" id="UP000054995">
    <property type="component" value="Unassembled WGS sequence"/>
</dbReference>
<evidence type="ECO:0000313" key="3">
    <source>
        <dbReference type="EMBL" id="KRY84478.1"/>
    </source>
</evidence>
<protein>
    <submittedName>
        <fullName evidence="2">Uncharacterized protein</fullName>
    </submittedName>
</protein>